<reference evidence="4" key="2">
    <citation type="journal article" date="2023" name="IMA Fungus">
        <title>Comparative genomic study of the Penicillium genus elucidates a diverse pangenome and 15 lateral gene transfer events.</title>
        <authorList>
            <person name="Petersen C."/>
            <person name="Sorensen T."/>
            <person name="Nielsen M.R."/>
            <person name="Sondergaard T.E."/>
            <person name="Sorensen J.L."/>
            <person name="Fitzpatrick D.A."/>
            <person name="Frisvad J.C."/>
            <person name="Nielsen K.L."/>
        </authorList>
    </citation>
    <scope>NUCLEOTIDE SEQUENCE</scope>
    <source>
        <strain evidence="4">IBT 30761</strain>
    </source>
</reference>
<feature type="compositionally biased region" description="Basic and acidic residues" evidence="2">
    <location>
        <begin position="432"/>
        <end position="449"/>
    </location>
</feature>
<feature type="chain" id="PRO_5040959705" description="Lipase" evidence="3">
    <location>
        <begin position="23"/>
        <end position="505"/>
    </location>
</feature>
<dbReference type="OrthoDB" id="2373480at2759"/>
<feature type="compositionally biased region" description="Acidic residues" evidence="2">
    <location>
        <begin position="450"/>
        <end position="496"/>
    </location>
</feature>
<dbReference type="GO" id="GO:0017000">
    <property type="term" value="P:antibiotic biosynthetic process"/>
    <property type="evidence" value="ECO:0007669"/>
    <property type="project" value="UniProtKB-ARBA"/>
</dbReference>
<keyword evidence="1" id="KW-0378">Hydrolase</keyword>
<dbReference type="GO" id="GO:0004806">
    <property type="term" value="F:triacylglycerol lipase activity"/>
    <property type="evidence" value="ECO:0007669"/>
    <property type="project" value="InterPro"/>
</dbReference>
<evidence type="ECO:0000313" key="4">
    <source>
        <dbReference type="EMBL" id="KAJ5085536.1"/>
    </source>
</evidence>
<dbReference type="InterPro" id="IPR005152">
    <property type="entry name" value="Lipase_secreted"/>
</dbReference>
<keyword evidence="3" id="KW-0732">Signal</keyword>
<dbReference type="GO" id="GO:0016042">
    <property type="term" value="P:lipid catabolic process"/>
    <property type="evidence" value="ECO:0007669"/>
    <property type="project" value="InterPro"/>
</dbReference>
<dbReference type="EMBL" id="JAPQKI010000010">
    <property type="protein sequence ID" value="KAJ5085536.1"/>
    <property type="molecule type" value="Genomic_DNA"/>
</dbReference>
<name>A0A9W9EPE8_9EURO</name>
<dbReference type="RefSeq" id="XP_056470214.1">
    <property type="nucleotide sequence ID" value="XM_056622798.1"/>
</dbReference>
<evidence type="ECO:0000313" key="5">
    <source>
        <dbReference type="Proteomes" id="UP001149074"/>
    </source>
</evidence>
<sequence>MRFLSTFLPLLVFGVQTVLAGAKLPKVVPPQLPSNDSFYKPKGDWQKSKPGDILDSREVNISSLLPYARSKAKGFQLLYRTRDVHGNPDATVTTIIVPKFANYNRVLSVQNAYDSADVNCGPSYGLQWLASGFGASWNKLNLAFLMNFLQAGPIMNIPDYEGSNAAFTVGPQSGYQTLDSIRAVFNSAKFTNVNPDAKVIMFGYSGGAFATEWATEKKAEYAKDLPIIGAVMGAPPPNVTSTYLNADGSDMAELNVAALLGVMNAYPEINATLRANLTDDAEQQRRFFFPLHKCGGGECSQLGTPLAGSNVGDFFKNGSFFLEKYSETLKEIGVMGQNLTPKSYPGYPLFIFNGDKDELTYPIDDTIQLVKDWRKKAFTRVCHLTLEGLDHTTALRGLPYAWSWINKRFLAVEHGLGLVNLCKFIGADPDDGWPRPPKDGNPDDGKPDEGEPDEGEPDEGEPDEGEPDGREPDEDEPDNGEHEDDLIIAESEMDEAETMRPLHDL</sequence>
<accession>A0A9W9EPE8</accession>
<dbReference type="SUPFAM" id="SSF53474">
    <property type="entry name" value="alpha/beta-Hydrolases"/>
    <property type="match status" value="1"/>
</dbReference>
<evidence type="ECO:0000256" key="1">
    <source>
        <dbReference type="ARBA" id="ARBA00022801"/>
    </source>
</evidence>
<dbReference type="PANTHER" id="PTHR34853:SF5">
    <property type="entry name" value="LIP-DOMAIN-CONTAINING PROTEIN-RELATED"/>
    <property type="match status" value="1"/>
</dbReference>
<dbReference type="Proteomes" id="UP001149074">
    <property type="component" value="Unassembled WGS sequence"/>
</dbReference>
<proteinExistence type="predicted"/>
<dbReference type="GeneID" id="81361777"/>
<dbReference type="Gene3D" id="1.10.260.130">
    <property type="match status" value="1"/>
</dbReference>
<dbReference type="InterPro" id="IPR029058">
    <property type="entry name" value="AB_hydrolase_fold"/>
</dbReference>
<comment type="caution">
    <text evidence="4">The sequence shown here is derived from an EMBL/GenBank/DDBJ whole genome shotgun (WGS) entry which is preliminary data.</text>
</comment>
<dbReference type="Gene3D" id="3.40.50.1820">
    <property type="entry name" value="alpha/beta hydrolase"/>
    <property type="match status" value="1"/>
</dbReference>
<evidence type="ECO:0000256" key="2">
    <source>
        <dbReference type="SAM" id="MobiDB-lite"/>
    </source>
</evidence>
<evidence type="ECO:0008006" key="6">
    <source>
        <dbReference type="Google" id="ProtNLM"/>
    </source>
</evidence>
<organism evidence="4 5">
    <name type="scientific">Penicillium argentinense</name>
    <dbReference type="NCBI Taxonomy" id="1131581"/>
    <lineage>
        <taxon>Eukaryota</taxon>
        <taxon>Fungi</taxon>
        <taxon>Dikarya</taxon>
        <taxon>Ascomycota</taxon>
        <taxon>Pezizomycotina</taxon>
        <taxon>Eurotiomycetes</taxon>
        <taxon>Eurotiomycetidae</taxon>
        <taxon>Eurotiales</taxon>
        <taxon>Aspergillaceae</taxon>
        <taxon>Penicillium</taxon>
    </lineage>
</organism>
<dbReference type="PANTHER" id="PTHR34853">
    <property type="match status" value="1"/>
</dbReference>
<dbReference type="GO" id="GO:0072330">
    <property type="term" value="P:monocarboxylic acid biosynthetic process"/>
    <property type="evidence" value="ECO:0007669"/>
    <property type="project" value="UniProtKB-ARBA"/>
</dbReference>
<feature type="region of interest" description="Disordered" evidence="2">
    <location>
        <begin position="429"/>
        <end position="505"/>
    </location>
</feature>
<evidence type="ECO:0000256" key="3">
    <source>
        <dbReference type="SAM" id="SignalP"/>
    </source>
</evidence>
<dbReference type="AlphaFoldDB" id="A0A9W9EPE8"/>
<reference evidence="4" key="1">
    <citation type="submission" date="2022-11" db="EMBL/GenBank/DDBJ databases">
        <authorList>
            <person name="Petersen C."/>
        </authorList>
    </citation>
    <scope>NUCLEOTIDE SEQUENCE</scope>
    <source>
        <strain evidence="4">IBT 30761</strain>
    </source>
</reference>
<gene>
    <name evidence="4" type="ORF">N7532_010307</name>
</gene>
<feature type="signal peptide" evidence="3">
    <location>
        <begin position="1"/>
        <end position="22"/>
    </location>
</feature>
<keyword evidence="5" id="KW-1185">Reference proteome</keyword>
<protein>
    <recommendedName>
        <fullName evidence="6">Lipase</fullName>
    </recommendedName>
</protein>
<dbReference type="Pfam" id="PF03583">
    <property type="entry name" value="LIP"/>
    <property type="match status" value="1"/>
</dbReference>